<proteinExistence type="predicted"/>
<comment type="caution">
    <text evidence="1">The sequence shown here is derived from an EMBL/GenBank/DDBJ whole genome shotgun (WGS) entry which is preliminary data.</text>
</comment>
<evidence type="ECO:0000313" key="1">
    <source>
        <dbReference type="EMBL" id="TVM35625.1"/>
    </source>
</evidence>
<reference evidence="1 2" key="1">
    <citation type="submission" date="2018-06" db="EMBL/GenBank/DDBJ databases">
        <title>Complete genome of Desulfovibrio marinus P48SEP.</title>
        <authorList>
            <person name="Crispim J.S."/>
            <person name="Vidigal P.M.P."/>
            <person name="Silva L.C.F."/>
            <person name="Araujo L.C."/>
            <person name="Laguardia C.N."/>
            <person name="Dias R.S."/>
            <person name="Sousa M.P."/>
            <person name="Paula S.O."/>
            <person name="Silva C."/>
        </authorList>
    </citation>
    <scope>NUCLEOTIDE SEQUENCE [LARGE SCALE GENOMIC DNA]</scope>
    <source>
        <strain evidence="1 2">P48SEP</strain>
    </source>
</reference>
<dbReference type="OrthoDB" id="73971at2"/>
<dbReference type="Gene3D" id="3.30.1330.70">
    <property type="entry name" value="Holliday junction resolvase RusA"/>
    <property type="match status" value="1"/>
</dbReference>
<accession>A0A6P1ZMG3</accession>
<dbReference type="GO" id="GO:0006310">
    <property type="term" value="P:DNA recombination"/>
    <property type="evidence" value="ECO:0007669"/>
    <property type="project" value="InterPro"/>
</dbReference>
<dbReference type="RefSeq" id="WP_144233953.1">
    <property type="nucleotide sequence ID" value="NZ_QMIF01000002.1"/>
</dbReference>
<dbReference type="Pfam" id="PF05866">
    <property type="entry name" value="RusA"/>
    <property type="match status" value="1"/>
</dbReference>
<dbReference type="EMBL" id="QMIF01000002">
    <property type="protein sequence ID" value="TVM35625.1"/>
    <property type="molecule type" value="Genomic_DNA"/>
</dbReference>
<dbReference type="Proteomes" id="UP000434052">
    <property type="component" value="Unassembled WGS sequence"/>
</dbReference>
<name>A0A6P1ZMG3_9BACT</name>
<protein>
    <submittedName>
        <fullName evidence="1">Uncharacterized protein</fullName>
    </submittedName>
</protein>
<sequence>MRNRCEQKGDGSQTIVLPFPPSGNRYWRSNRGRVHLADAAHDYRQVVAVERMRQKVRPCRGQIAVVAVYGRPDRRKRDLDNCWKQLGDALEWANVYSNDSQIVDLRLMYGNVRPGYVEVTISECSASVELSCWPEAGAAGGR</sequence>
<dbReference type="GO" id="GO:0000287">
    <property type="term" value="F:magnesium ion binding"/>
    <property type="evidence" value="ECO:0007669"/>
    <property type="project" value="InterPro"/>
</dbReference>
<dbReference type="InterPro" id="IPR008822">
    <property type="entry name" value="Endonuclease_RusA-like"/>
</dbReference>
<dbReference type="GO" id="GO:0006281">
    <property type="term" value="P:DNA repair"/>
    <property type="evidence" value="ECO:0007669"/>
    <property type="project" value="InterPro"/>
</dbReference>
<gene>
    <name evidence="1" type="ORF">DQK91_02875</name>
</gene>
<dbReference type="SUPFAM" id="SSF103084">
    <property type="entry name" value="Holliday junction resolvase RusA"/>
    <property type="match status" value="1"/>
</dbReference>
<dbReference type="InterPro" id="IPR036614">
    <property type="entry name" value="RusA-like_sf"/>
</dbReference>
<evidence type="ECO:0000313" key="2">
    <source>
        <dbReference type="Proteomes" id="UP000434052"/>
    </source>
</evidence>
<organism evidence="1 2">
    <name type="scientific">Oceanidesulfovibrio marinus</name>
    <dbReference type="NCBI Taxonomy" id="370038"/>
    <lineage>
        <taxon>Bacteria</taxon>
        <taxon>Pseudomonadati</taxon>
        <taxon>Thermodesulfobacteriota</taxon>
        <taxon>Desulfovibrionia</taxon>
        <taxon>Desulfovibrionales</taxon>
        <taxon>Desulfovibrionaceae</taxon>
        <taxon>Oceanidesulfovibrio</taxon>
    </lineage>
</organism>
<dbReference type="AlphaFoldDB" id="A0A6P1ZMG3"/>